<dbReference type="Pfam" id="PF04998">
    <property type="entry name" value="RNA_pol_Rpb1_5"/>
    <property type="match status" value="1"/>
</dbReference>
<evidence type="ECO:0000256" key="1">
    <source>
        <dbReference type="ARBA" id="ARBA00006460"/>
    </source>
</evidence>
<organism evidence="9 10">
    <name type="scientific">Rhipicephalus microplus</name>
    <name type="common">Cattle tick</name>
    <name type="synonym">Boophilus microplus</name>
    <dbReference type="NCBI Taxonomy" id="6941"/>
    <lineage>
        <taxon>Eukaryota</taxon>
        <taxon>Metazoa</taxon>
        <taxon>Ecdysozoa</taxon>
        <taxon>Arthropoda</taxon>
        <taxon>Chelicerata</taxon>
        <taxon>Arachnida</taxon>
        <taxon>Acari</taxon>
        <taxon>Parasitiformes</taxon>
        <taxon>Ixodida</taxon>
        <taxon>Ixodoidea</taxon>
        <taxon>Ixodidae</taxon>
        <taxon>Rhipicephalinae</taxon>
        <taxon>Rhipicephalus</taxon>
        <taxon>Boophilus</taxon>
    </lineage>
</organism>
<evidence type="ECO:0000256" key="3">
    <source>
        <dbReference type="ARBA" id="ARBA00022478"/>
    </source>
</evidence>
<dbReference type="GO" id="GO:0005736">
    <property type="term" value="C:RNA polymerase I complex"/>
    <property type="evidence" value="ECO:0007669"/>
    <property type="project" value="TreeGrafter"/>
</dbReference>
<dbReference type="EMBL" id="JABSTU010000003">
    <property type="protein sequence ID" value="KAH8036031.1"/>
    <property type="molecule type" value="Genomic_DNA"/>
</dbReference>
<keyword evidence="3" id="KW-0240">DNA-directed RNA polymerase</keyword>
<keyword evidence="4" id="KW-0808">Transferase</keyword>
<dbReference type="GO" id="GO:0003899">
    <property type="term" value="F:DNA-directed RNA polymerase activity"/>
    <property type="evidence" value="ECO:0007669"/>
    <property type="project" value="UniProtKB-EC"/>
</dbReference>
<reference evidence="9" key="2">
    <citation type="submission" date="2021-09" db="EMBL/GenBank/DDBJ databases">
        <authorList>
            <person name="Jia N."/>
            <person name="Wang J."/>
            <person name="Shi W."/>
            <person name="Du L."/>
            <person name="Sun Y."/>
            <person name="Zhan W."/>
            <person name="Jiang J."/>
            <person name="Wang Q."/>
            <person name="Zhang B."/>
            <person name="Ji P."/>
            <person name="Sakyi L.B."/>
            <person name="Cui X."/>
            <person name="Yuan T."/>
            <person name="Jiang B."/>
            <person name="Yang W."/>
            <person name="Lam T.T.-Y."/>
            <person name="Chang Q."/>
            <person name="Ding S."/>
            <person name="Wang X."/>
            <person name="Zhu J."/>
            <person name="Ruan X."/>
            <person name="Zhao L."/>
            <person name="Wei J."/>
            <person name="Que T."/>
            <person name="Du C."/>
            <person name="Cheng J."/>
            <person name="Dai P."/>
            <person name="Han X."/>
            <person name="Huang E."/>
            <person name="Gao Y."/>
            <person name="Liu J."/>
            <person name="Shao H."/>
            <person name="Ye R."/>
            <person name="Li L."/>
            <person name="Wei W."/>
            <person name="Wang X."/>
            <person name="Wang C."/>
            <person name="Huo Q."/>
            <person name="Li W."/>
            <person name="Guo W."/>
            <person name="Chen H."/>
            <person name="Chen S."/>
            <person name="Zhou L."/>
            <person name="Zhou L."/>
            <person name="Ni X."/>
            <person name="Tian J."/>
            <person name="Zhou Y."/>
            <person name="Sheng Y."/>
            <person name="Liu T."/>
            <person name="Pan Y."/>
            <person name="Xia L."/>
            <person name="Li J."/>
            <person name="Zhao F."/>
            <person name="Cao W."/>
        </authorList>
    </citation>
    <scope>NUCLEOTIDE SEQUENCE</scope>
    <source>
        <strain evidence="9">Rmic-2018</strain>
        <tissue evidence="9">Larvae</tissue>
    </source>
</reference>
<protein>
    <recommendedName>
        <fullName evidence="2">DNA-directed RNA polymerase</fullName>
        <ecNumber evidence="2">2.7.7.6</ecNumber>
    </recommendedName>
</protein>
<dbReference type="Gene3D" id="1.10.357.120">
    <property type="match status" value="1"/>
</dbReference>
<dbReference type="PANTHER" id="PTHR19376:SF11">
    <property type="entry name" value="DNA-DIRECTED RNA POLYMERASE I SUBUNIT RPA1"/>
    <property type="match status" value="1"/>
</dbReference>
<dbReference type="InterPro" id="IPR045867">
    <property type="entry name" value="DNA-dir_RpoC_beta_prime"/>
</dbReference>
<dbReference type="SUPFAM" id="SSF64484">
    <property type="entry name" value="beta and beta-prime subunits of DNA dependent RNA-polymerase"/>
    <property type="match status" value="1"/>
</dbReference>
<dbReference type="InterPro" id="IPR007081">
    <property type="entry name" value="RNA_pol_Rpb1_5"/>
</dbReference>
<keyword evidence="5" id="KW-0548">Nucleotidyltransferase</keyword>
<keyword evidence="6" id="KW-0804">Transcription</keyword>
<dbReference type="AlphaFoldDB" id="A0A9J6EPB2"/>
<proteinExistence type="inferred from homology"/>
<evidence type="ECO:0000313" key="9">
    <source>
        <dbReference type="EMBL" id="KAH8036031.1"/>
    </source>
</evidence>
<dbReference type="Proteomes" id="UP000821866">
    <property type="component" value="Chromosome 11"/>
</dbReference>
<comment type="caution">
    <text evidence="9">The sequence shown here is derived from an EMBL/GenBank/DDBJ whole genome shotgun (WGS) entry which is preliminary data.</text>
</comment>
<accession>A0A9J6EPB2</accession>
<name>A0A9J6EPB2_RHIMP</name>
<dbReference type="GO" id="GO:0006351">
    <property type="term" value="P:DNA-templated transcription"/>
    <property type="evidence" value="ECO:0007669"/>
    <property type="project" value="InterPro"/>
</dbReference>
<dbReference type="VEuPathDB" id="VectorBase:LOC119180997"/>
<keyword evidence="10" id="KW-1185">Reference proteome</keyword>
<dbReference type="GO" id="GO:0003677">
    <property type="term" value="F:DNA binding"/>
    <property type="evidence" value="ECO:0007669"/>
    <property type="project" value="InterPro"/>
</dbReference>
<evidence type="ECO:0000256" key="6">
    <source>
        <dbReference type="ARBA" id="ARBA00023163"/>
    </source>
</evidence>
<gene>
    <name evidence="9" type="ORF">HPB51_016335</name>
</gene>
<dbReference type="PANTHER" id="PTHR19376">
    <property type="entry name" value="DNA-DIRECTED RNA POLYMERASE"/>
    <property type="match status" value="1"/>
</dbReference>
<evidence type="ECO:0000259" key="8">
    <source>
        <dbReference type="Pfam" id="PF04998"/>
    </source>
</evidence>
<evidence type="ECO:0000256" key="7">
    <source>
        <dbReference type="SAM" id="MobiDB-lite"/>
    </source>
</evidence>
<reference evidence="9" key="1">
    <citation type="journal article" date="2020" name="Cell">
        <title>Large-Scale Comparative Analyses of Tick Genomes Elucidate Their Genetic Diversity and Vector Capacities.</title>
        <authorList>
            <consortium name="Tick Genome and Microbiome Consortium (TIGMIC)"/>
            <person name="Jia N."/>
            <person name="Wang J."/>
            <person name="Shi W."/>
            <person name="Du L."/>
            <person name="Sun Y."/>
            <person name="Zhan W."/>
            <person name="Jiang J.F."/>
            <person name="Wang Q."/>
            <person name="Zhang B."/>
            <person name="Ji P."/>
            <person name="Bell-Sakyi L."/>
            <person name="Cui X.M."/>
            <person name="Yuan T.T."/>
            <person name="Jiang B.G."/>
            <person name="Yang W.F."/>
            <person name="Lam T.T."/>
            <person name="Chang Q.C."/>
            <person name="Ding S.J."/>
            <person name="Wang X.J."/>
            <person name="Zhu J.G."/>
            <person name="Ruan X.D."/>
            <person name="Zhao L."/>
            <person name="Wei J.T."/>
            <person name="Ye R.Z."/>
            <person name="Que T.C."/>
            <person name="Du C.H."/>
            <person name="Zhou Y.H."/>
            <person name="Cheng J.X."/>
            <person name="Dai P.F."/>
            <person name="Guo W.B."/>
            <person name="Han X.H."/>
            <person name="Huang E.J."/>
            <person name="Li L.F."/>
            <person name="Wei W."/>
            <person name="Gao Y.C."/>
            <person name="Liu J.Z."/>
            <person name="Shao H.Z."/>
            <person name="Wang X."/>
            <person name="Wang C.C."/>
            <person name="Yang T.C."/>
            <person name="Huo Q.B."/>
            <person name="Li W."/>
            <person name="Chen H.Y."/>
            <person name="Chen S.E."/>
            <person name="Zhou L.G."/>
            <person name="Ni X.B."/>
            <person name="Tian J.H."/>
            <person name="Sheng Y."/>
            <person name="Liu T."/>
            <person name="Pan Y.S."/>
            <person name="Xia L.Y."/>
            <person name="Li J."/>
            <person name="Zhao F."/>
            <person name="Cao W.C."/>
        </authorList>
    </citation>
    <scope>NUCLEOTIDE SEQUENCE</scope>
    <source>
        <strain evidence="9">Rmic-2018</strain>
    </source>
</reference>
<evidence type="ECO:0000313" key="10">
    <source>
        <dbReference type="Proteomes" id="UP000821866"/>
    </source>
</evidence>
<feature type="domain" description="RNA polymerase Rpb1" evidence="8">
    <location>
        <begin position="21"/>
        <end position="311"/>
    </location>
</feature>
<evidence type="ECO:0000256" key="5">
    <source>
        <dbReference type="ARBA" id="ARBA00022695"/>
    </source>
</evidence>
<evidence type="ECO:0000256" key="4">
    <source>
        <dbReference type="ARBA" id="ARBA00022679"/>
    </source>
</evidence>
<dbReference type="EC" id="2.7.7.6" evidence="2"/>
<comment type="similarity">
    <text evidence="1">Belongs to the RNA polymerase beta' chain family.</text>
</comment>
<sequence>MEGTRMSYLDSLHKIETSVFNISESKKQFQYGEDGLDVLKMQMLKPSQFPVLIKNSRAVINMNDIVQCERATDHDELHRLKRAVSIALCVALPAPSAKVRKWRKKTDKDVESESRRQSAFTLFSRTKGLLVRDEHLKFFHQATSETARQAILEAYFNLDERTHHKLNKFIVKRADPVCSKLRSDVHLGAVSERLDTLIEDYIERNPHGLLLADKSQKGKDMEKNTVTADEFRKLVYMRNMKAICDPGEPVGLLAAQSIGEPSTQMTLNTFHFAGRGEMNVTLGIPRMREILMVASANIATPTMDLHLLQQPNIEQCAEELRVKITSVNLSQRHTSRQDGDLPAPSSVTHHRRSAPEDTLTIH</sequence>
<evidence type="ECO:0000256" key="2">
    <source>
        <dbReference type="ARBA" id="ARBA00012418"/>
    </source>
</evidence>
<feature type="region of interest" description="Disordered" evidence="7">
    <location>
        <begin position="331"/>
        <end position="362"/>
    </location>
</feature>